<name>A0AAV6WKT6_9LAMI</name>
<dbReference type="InterPro" id="IPR004252">
    <property type="entry name" value="Probable_transposase_24"/>
</dbReference>
<dbReference type="AlphaFoldDB" id="A0AAV6WKT6"/>
<organism evidence="3 4">
    <name type="scientific">Buddleja alternifolia</name>
    <dbReference type="NCBI Taxonomy" id="168488"/>
    <lineage>
        <taxon>Eukaryota</taxon>
        <taxon>Viridiplantae</taxon>
        <taxon>Streptophyta</taxon>
        <taxon>Embryophyta</taxon>
        <taxon>Tracheophyta</taxon>
        <taxon>Spermatophyta</taxon>
        <taxon>Magnoliopsida</taxon>
        <taxon>eudicotyledons</taxon>
        <taxon>Gunneridae</taxon>
        <taxon>Pentapetalae</taxon>
        <taxon>asterids</taxon>
        <taxon>lamiids</taxon>
        <taxon>Lamiales</taxon>
        <taxon>Scrophulariaceae</taxon>
        <taxon>Buddlejeae</taxon>
        <taxon>Buddleja</taxon>
    </lineage>
</organism>
<evidence type="ECO:0000256" key="2">
    <source>
        <dbReference type="SAM" id="MobiDB-lite"/>
    </source>
</evidence>
<dbReference type="EMBL" id="WHWC01000016">
    <property type="protein sequence ID" value="KAG8367590.1"/>
    <property type="molecule type" value="Genomic_DNA"/>
</dbReference>
<dbReference type="PANTHER" id="PTHR33144">
    <property type="entry name" value="OS10G0409366 PROTEIN-RELATED"/>
    <property type="match status" value="1"/>
</dbReference>
<reference evidence="3" key="1">
    <citation type="submission" date="2019-10" db="EMBL/GenBank/DDBJ databases">
        <authorList>
            <person name="Zhang R."/>
            <person name="Pan Y."/>
            <person name="Wang J."/>
            <person name="Ma R."/>
            <person name="Yu S."/>
        </authorList>
    </citation>
    <scope>NUCLEOTIDE SEQUENCE</scope>
    <source>
        <strain evidence="3">LA-IB0</strain>
        <tissue evidence="3">Leaf</tissue>
    </source>
</reference>
<dbReference type="Proteomes" id="UP000826271">
    <property type="component" value="Unassembled WGS sequence"/>
</dbReference>
<accession>A0AAV6WKT6</accession>
<dbReference type="PANTHER" id="PTHR33144:SF52">
    <property type="match status" value="1"/>
</dbReference>
<feature type="region of interest" description="Disordered" evidence="2">
    <location>
        <begin position="56"/>
        <end position="101"/>
    </location>
</feature>
<dbReference type="Pfam" id="PF03004">
    <property type="entry name" value="Transposase_24"/>
    <property type="match status" value="1"/>
</dbReference>
<evidence type="ECO:0000313" key="3">
    <source>
        <dbReference type="EMBL" id="KAG8367590.1"/>
    </source>
</evidence>
<keyword evidence="4" id="KW-1185">Reference proteome</keyword>
<feature type="compositionally biased region" description="Polar residues" evidence="2">
    <location>
        <begin position="58"/>
        <end position="80"/>
    </location>
</feature>
<feature type="compositionally biased region" description="Basic residues" evidence="2">
    <location>
        <begin position="86"/>
        <end position="95"/>
    </location>
</feature>
<evidence type="ECO:0000313" key="4">
    <source>
        <dbReference type="Proteomes" id="UP000826271"/>
    </source>
</evidence>
<feature type="coiled-coil region" evidence="1">
    <location>
        <begin position="348"/>
        <end position="404"/>
    </location>
</feature>
<sequence length="598" mass="68182">MDIIMAKGRKRPRGTTMKEVIVEMSNMSEEGNFTETSVLPIQPQNPLMPETQARFQAHSRTYSQHKSQPLSKSLPQTQHQAGPAGKLHKEKKGRGPAKLADQWGSDIPIEVSLDEEGDVVGVKEEYNKYSSSLGALARIGTLLPLHYTSWSYMPKEKLDGIWEDVKANTTLPIEARSIVLHTLNNMWRDWKHRLKTDYFVHHMDDPNHDFSQLPNEQVELDQWLILVQYWKSQQVKEQAIQNAKNRAKKKYLHRTGKTPFPLLKQEMRHEEKDTTKFDIFVCSRSGGQGIHADGETSTLVHGLNEALSKRPESERTKEFKEDLLINAIGEDQHGRRFTRSKLRKSSSINVQTTQIAGQIEELRRLKDEVTHEKNGVEQIKLELIKQKEDFAKEKEQVVDEVRREFKDQLEHMKVSMEFFMSLIDPAALQSALSRVTAQGLKFTGAIDGTHEGQLNTDENIPGVEKHSQHIPNVPTSHEVVAENILRDTSIDDYIPDKVTTGNMNENDIYDCSPVEVGSNVILFCSEIPKEIVAEGVLLSMDLNEKIDEIVLGHEFVKVVIRKAIQPAYFLMRPRRGVSTVREAVGKSVAWEYVNVMEK</sequence>
<proteinExistence type="predicted"/>
<gene>
    <name evidence="3" type="ORF">BUALT_Bualt16G0087900</name>
</gene>
<evidence type="ECO:0000256" key="1">
    <source>
        <dbReference type="SAM" id="Coils"/>
    </source>
</evidence>
<keyword evidence="1" id="KW-0175">Coiled coil</keyword>
<comment type="caution">
    <text evidence="3">The sequence shown here is derived from an EMBL/GenBank/DDBJ whole genome shotgun (WGS) entry which is preliminary data.</text>
</comment>
<protein>
    <submittedName>
        <fullName evidence="3">Uncharacterized protein</fullName>
    </submittedName>
</protein>